<keyword evidence="2" id="KW-1185">Reference proteome</keyword>
<gene>
    <name evidence="1" type="ORF">EOT04_03310</name>
</gene>
<reference evidence="1" key="1">
    <citation type="submission" date="2019-01" db="EMBL/GenBank/DDBJ databases">
        <title>Genomic signatures and co-occurrence patterns of the ultra-small Saccharimodia (Patescibacteria phylum) suggest a symbiotic lifestyle.</title>
        <authorList>
            <person name="Lemos L."/>
            <person name="Medeiros J."/>
            <person name="Andreote F."/>
            <person name="Fernandes G."/>
            <person name="Varani A."/>
            <person name="Oliveira G."/>
            <person name="Pylro V."/>
        </authorList>
    </citation>
    <scope>NUCLEOTIDE SEQUENCE [LARGE SCALE GENOMIC DNA]</scope>
    <source>
        <strain evidence="1">AMD01</strain>
    </source>
</reference>
<dbReference type="EMBL" id="SCKW01000048">
    <property type="protein sequence ID" value="RWZ78015.1"/>
    <property type="molecule type" value="Genomic_DNA"/>
</dbReference>
<evidence type="ECO:0000313" key="2">
    <source>
        <dbReference type="Proteomes" id="UP000289269"/>
    </source>
</evidence>
<organism evidence="1 2">
    <name type="scientific">Candidatus Chaera renei</name>
    <dbReference type="NCBI Taxonomy" id="2506947"/>
    <lineage>
        <taxon>Bacteria</taxon>
        <taxon>Candidatus Saccharimonadota</taxon>
        <taxon>Candidatus Saccharimonadia</taxon>
        <taxon>Candidatus Saccharimonadales</taxon>
        <taxon>Candidatus Saccharimonadaceae</taxon>
        <taxon>Candidatus Chaera</taxon>
    </lineage>
</organism>
<comment type="caution">
    <text evidence="1">The sequence shown here is derived from an EMBL/GenBank/DDBJ whole genome shotgun (WGS) entry which is preliminary data.</text>
</comment>
<evidence type="ECO:0000313" key="1">
    <source>
        <dbReference type="EMBL" id="RWZ78015.1"/>
    </source>
</evidence>
<name>A0A4Q0AFS6_9BACT</name>
<accession>A0A4Q0AFS6</accession>
<sequence length="263" mass="29342">MSETDSALRSPDFWSSGLFNEGLSEIARSSEITDFSFYGTDAAAAKQLYETAALAAFAKRCRMSGWEMSPDKNPSADAQLTRFLAPASRADSAELANAVHFMDWQGARRVESEVADAAINHMDDVKFCLTPAERASRVKVVRFGDAIANRLVVVPRKRLFAHNHQAQIVKRSVFVIDLESSRQNHIREQQTIVNLIRLIVAVQETLAQESDAAQANCRQVQHDGYLDMLAGRLDNLLVNNFDNRPAWLQPVATSFYARRPKAS</sequence>
<dbReference type="AlphaFoldDB" id="A0A4Q0AFS6"/>
<proteinExistence type="predicted"/>
<protein>
    <submittedName>
        <fullName evidence="1">Uncharacterized protein</fullName>
    </submittedName>
</protein>
<dbReference type="Proteomes" id="UP000289269">
    <property type="component" value="Unassembled WGS sequence"/>
</dbReference>